<dbReference type="RefSeq" id="WP_130980092.1">
    <property type="nucleotide sequence ID" value="NZ_SISG01000001.1"/>
</dbReference>
<reference evidence="4" key="1">
    <citation type="submission" date="2019-02" db="EMBL/GenBank/DDBJ databases">
        <title>Glaciihabitans arcticus sp. nov., a psychrotolerant bacterium isolated from polar soil.</title>
        <authorList>
            <person name="Dahal R.H."/>
        </authorList>
    </citation>
    <scope>NUCLEOTIDE SEQUENCE [LARGE SCALE GENOMIC DNA]</scope>
    <source>
        <strain evidence="4">RP-3-7</strain>
    </source>
</reference>
<keyword evidence="2" id="KW-1133">Transmembrane helix</keyword>
<dbReference type="EMBL" id="SISG01000001">
    <property type="protein sequence ID" value="TBN55981.1"/>
    <property type="molecule type" value="Genomic_DNA"/>
</dbReference>
<dbReference type="AlphaFoldDB" id="A0A4Q9GMT0"/>
<dbReference type="Pfam" id="PF18986">
    <property type="entry name" value="DUF5719"/>
    <property type="match status" value="1"/>
</dbReference>
<name>A0A4Q9GMT0_9MICO</name>
<dbReference type="Proteomes" id="UP000294194">
    <property type="component" value="Unassembled WGS sequence"/>
</dbReference>
<feature type="region of interest" description="Disordered" evidence="1">
    <location>
        <begin position="118"/>
        <end position="140"/>
    </location>
</feature>
<evidence type="ECO:0000256" key="1">
    <source>
        <dbReference type="SAM" id="MobiDB-lite"/>
    </source>
</evidence>
<evidence type="ECO:0000256" key="2">
    <source>
        <dbReference type="SAM" id="Phobius"/>
    </source>
</evidence>
<sequence>MSEIEPVQETVVEPAVETTSPPSARAGRGAALVGARIVSGTVGLAVAAVAILGATFISLPGIQSTAPSVDVIPVPTAQLRVCAGGVLRLGDESGQDATNATAIGRPVVEFRSTGDVDTADLAQSDSPESSSRAAPTVLSAAPGEADPNAAVLLAGSQSQLVNSGDFVGFATAECTGAATDSWLVGGSAEVGRTTLITLANPTEVVSEVTLEIFGADGAIAAPGASGIVVQPQSQRVLSLASFAPGLASPVIHVTATGGAVVANLQQSVVRGLTTGGVDIVGATAAPAKSQVIPGLTVLGSEDLESSLAQDGNEDLATSLRVYVPGDDAIDEGSVGATVNIVSSDGVGTGASFTADVEIGRVTEVPVEGLLDGTYTVTVSSSVPIVAGLRASTVAPAQGLLPATSDFAWLGATTRLGGDTLLTVADGPQPVLHLSNPGASTITVDVAELDGTSSTVTVSARSSATTPVNPGSAYRLSGFSALYAAVSFAAPGQLGGYGVQPPALSSSAVTIFP</sequence>
<protein>
    <recommendedName>
        <fullName evidence="5">Large extracellular alpha-helical protein</fullName>
    </recommendedName>
</protein>
<feature type="transmembrane region" description="Helical" evidence="2">
    <location>
        <begin position="37"/>
        <end position="59"/>
    </location>
</feature>
<proteinExistence type="predicted"/>
<gene>
    <name evidence="3" type="ORF">EYE40_00410</name>
</gene>
<feature type="compositionally biased region" description="Polar residues" evidence="1">
    <location>
        <begin position="121"/>
        <end position="133"/>
    </location>
</feature>
<evidence type="ECO:0000313" key="3">
    <source>
        <dbReference type="EMBL" id="TBN55981.1"/>
    </source>
</evidence>
<feature type="region of interest" description="Disordered" evidence="1">
    <location>
        <begin position="1"/>
        <end position="26"/>
    </location>
</feature>
<evidence type="ECO:0008006" key="5">
    <source>
        <dbReference type="Google" id="ProtNLM"/>
    </source>
</evidence>
<organism evidence="3 4">
    <name type="scientific">Glaciihabitans arcticus</name>
    <dbReference type="NCBI Taxonomy" id="2668039"/>
    <lineage>
        <taxon>Bacteria</taxon>
        <taxon>Bacillati</taxon>
        <taxon>Actinomycetota</taxon>
        <taxon>Actinomycetes</taxon>
        <taxon>Micrococcales</taxon>
        <taxon>Microbacteriaceae</taxon>
        <taxon>Glaciihabitans</taxon>
    </lineage>
</organism>
<accession>A0A4Q9GMT0</accession>
<keyword evidence="2" id="KW-0472">Membrane</keyword>
<evidence type="ECO:0000313" key="4">
    <source>
        <dbReference type="Proteomes" id="UP000294194"/>
    </source>
</evidence>
<keyword evidence="4" id="KW-1185">Reference proteome</keyword>
<dbReference type="InterPro" id="IPR043777">
    <property type="entry name" value="DUF5719"/>
</dbReference>
<comment type="caution">
    <text evidence="3">The sequence shown here is derived from an EMBL/GenBank/DDBJ whole genome shotgun (WGS) entry which is preliminary data.</text>
</comment>
<keyword evidence="2" id="KW-0812">Transmembrane</keyword>